<proteinExistence type="predicted"/>
<name>A0A917ZCG0_9ACTN</name>
<reference evidence="1" key="1">
    <citation type="journal article" date="2014" name="Int. J. Syst. Evol. Microbiol.">
        <title>Complete genome sequence of Corynebacterium casei LMG S-19264T (=DSM 44701T), isolated from a smear-ripened cheese.</title>
        <authorList>
            <consortium name="US DOE Joint Genome Institute (JGI-PGF)"/>
            <person name="Walter F."/>
            <person name="Albersmeier A."/>
            <person name="Kalinowski J."/>
            <person name="Ruckert C."/>
        </authorList>
    </citation>
    <scope>NUCLEOTIDE SEQUENCE</scope>
    <source>
        <strain evidence="1">CGMCC 4.7368</strain>
    </source>
</reference>
<dbReference type="Gene3D" id="3.30.160.240">
    <property type="entry name" value="Rv1738"/>
    <property type="match status" value="1"/>
</dbReference>
<keyword evidence="2" id="KW-1185">Reference proteome</keyword>
<dbReference type="Pfam" id="PF08962">
    <property type="entry name" value="Rv2632c-like"/>
    <property type="match status" value="1"/>
</dbReference>
<dbReference type="InterPro" id="IPR015057">
    <property type="entry name" value="Rv2632c-like"/>
</dbReference>
<comment type="caution">
    <text evidence="1">The sequence shown here is derived from an EMBL/GenBank/DDBJ whole genome shotgun (WGS) entry which is preliminary data.</text>
</comment>
<protein>
    <recommendedName>
        <fullName evidence="3">DUF1876 domain-containing protein</fullName>
    </recommendedName>
</protein>
<evidence type="ECO:0008006" key="3">
    <source>
        <dbReference type="Google" id="ProtNLM"/>
    </source>
</evidence>
<dbReference type="SUPFAM" id="SSF143212">
    <property type="entry name" value="Rv2632c-like"/>
    <property type="match status" value="1"/>
</dbReference>
<accession>A0A917ZCG0</accession>
<reference evidence="1" key="2">
    <citation type="submission" date="2020-09" db="EMBL/GenBank/DDBJ databases">
        <authorList>
            <person name="Sun Q."/>
            <person name="Zhou Y."/>
        </authorList>
    </citation>
    <scope>NUCLEOTIDE SEQUENCE</scope>
    <source>
        <strain evidence="1">CGMCC 4.7368</strain>
    </source>
</reference>
<evidence type="ECO:0000313" key="1">
    <source>
        <dbReference type="EMBL" id="GGO80281.1"/>
    </source>
</evidence>
<gene>
    <name evidence="1" type="ORF">GCM10012289_66580</name>
</gene>
<evidence type="ECO:0000313" key="2">
    <source>
        <dbReference type="Proteomes" id="UP000646523"/>
    </source>
</evidence>
<dbReference type="InterPro" id="IPR038070">
    <property type="entry name" value="Rv2632c-like_sf"/>
</dbReference>
<dbReference type="AlphaFoldDB" id="A0A917ZCG0"/>
<sequence>MEEVKIVNEKHWDVQIDISENDDTTTAQATLATPADAQLTGYGEAHRNPHDPPAAGIGDELAAARALDDLTRQLLGVADQDVVRNARSGSGVGLA</sequence>
<organism evidence="1 2">
    <name type="scientific">Nonomuraea cavernae</name>
    <dbReference type="NCBI Taxonomy" id="2045107"/>
    <lineage>
        <taxon>Bacteria</taxon>
        <taxon>Bacillati</taxon>
        <taxon>Actinomycetota</taxon>
        <taxon>Actinomycetes</taxon>
        <taxon>Streptosporangiales</taxon>
        <taxon>Streptosporangiaceae</taxon>
        <taxon>Nonomuraea</taxon>
    </lineage>
</organism>
<dbReference type="EMBL" id="BMNH01000031">
    <property type="protein sequence ID" value="GGO80281.1"/>
    <property type="molecule type" value="Genomic_DNA"/>
</dbReference>
<dbReference type="Proteomes" id="UP000646523">
    <property type="component" value="Unassembled WGS sequence"/>
</dbReference>